<dbReference type="SUPFAM" id="SSF55729">
    <property type="entry name" value="Acyl-CoA N-acyltransferases (Nat)"/>
    <property type="match status" value="1"/>
</dbReference>
<organism evidence="2 3">
    <name type="scientific">Gemmobacter caeni</name>
    <dbReference type="NCBI Taxonomy" id="589035"/>
    <lineage>
        <taxon>Bacteria</taxon>
        <taxon>Pseudomonadati</taxon>
        <taxon>Pseudomonadota</taxon>
        <taxon>Alphaproteobacteria</taxon>
        <taxon>Rhodobacterales</taxon>
        <taxon>Paracoccaceae</taxon>
        <taxon>Gemmobacter</taxon>
    </lineage>
</organism>
<dbReference type="PROSITE" id="PS51186">
    <property type="entry name" value="GNAT"/>
    <property type="match status" value="1"/>
</dbReference>
<dbReference type="GO" id="GO:0016747">
    <property type="term" value="F:acyltransferase activity, transferring groups other than amino-acyl groups"/>
    <property type="evidence" value="ECO:0007669"/>
    <property type="project" value="InterPro"/>
</dbReference>
<keyword evidence="3" id="KW-1185">Reference proteome</keyword>
<dbReference type="InterPro" id="IPR016181">
    <property type="entry name" value="Acyl_CoA_acyltransferase"/>
</dbReference>
<gene>
    <name evidence="2" type="ORF">C8N34_106260</name>
</gene>
<dbReference type="AlphaFoldDB" id="A0A2T6B1Y5"/>
<evidence type="ECO:0000313" key="2">
    <source>
        <dbReference type="EMBL" id="PTX50078.1"/>
    </source>
</evidence>
<sequence length="240" mass="25026">MGGLLTPEGLAGVMETTWPPARSFVEGPWRLRDGQGGGQRVSATTAEGAWTEADLLQAETAMTALGQKHLFLIRAGDAALDAALDARGYRINDPVVAYAAPAEDLAQPVSGMAAFLHWPPLAIAADIWAAGGIGPARLAVMDRVSGPKVAILGRTDDTPAGAAFVAVSGPVAMLHALEVPVTMRRRGAAAVMMRAAAGWAVMQGATTFAVVVTEANAPARALYARLGMVEAGRYHYRLRD</sequence>
<feature type="domain" description="N-acetyltransferase" evidence="1">
    <location>
        <begin position="94"/>
        <end position="240"/>
    </location>
</feature>
<accession>A0A2T6B1Y5</accession>
<dbReference type="EMBL" id="QBKP01000006">
    <property type="protein sequence ID" value="PTX50078.1"/>
    <property type="molecule type" value="Genomic_DNA"/>
</dbReference>
<protein>
    <submittedName>
        <fullName evidence="2">Acetyltransferase (GNAT) family protein</fullName>
    </submittedName>
</protein>
<reference evidence="2 3" key="1">
    <citation type="submission" date="2018-04" db="EMBL/GenBank/DDBJ databases">
        <title>Genomic Encyclopedia of Archaeal and Bacterial Type Strains, Phase II (KMG-II): from individual species to whole genera.</title>
        <authorList>
            <person name="Goeker M."/>
        </authorList>
    </citation>
    <scope>NUCLEOTIDE SEQUENCE [LARGE SCALE GENOMIC DNA]</scope>
    <source>
        <strain evidence="2 3">DSM 21823</strain>
    </source>
</reference>
<dbReference type="Pfam" id="PF00583">
    <property type="entry name" value="Acetyltransf_1"/>
    <property type="match status" value="1"/>
</dbReference>
<evidence type="ECO:0000259" key="1">
    <source>
        <dbReference type="PROSITE" id="PS51186"/>
    </source>
</evidence>
<keyword evidence="2" id="KW-0808">Transferase</keyword>
<proteinExistence type="predicted"/>
<dbReference type="InterPro" id="IPR000182">
    <property type="entry name" value="GNAT_dom"/>
</dbReference>
<name>A0A2T6B1Y5_9RHOB</name>
<comment type="caution">
    <text evidence="2">The sequence shown here is derived from an EMBL/GenBank/DDBJ whole genome shotgun (WGS) entry which is preliminary data.</text>
</comment>
<dbReference type="Gene3D" id="3.40.630.30">
    <property type="match status" value="1"/>
</dbReference>
<dbReference type="Proteomes" id="UP000244224">
    <property type="component" value="Unassembled WGS sequence"/>
</dbReference>
<evidence type="ECO:0000313" key="3">
    <source>
        <dbReference type="Proteomes" id="UP000244224"/>
    </source>
</evidence>